<evidence type="ECO:0000256" key="1">
    <source>
        <dbReference type="ARBA" id="ARBA00007484"/>
    </source>
</evidence>
<comment type="similarity">
    <text evidence="1 7">Belongs to the peptidase S24 family.</text>
</comment>
<dbReference type="Proteomes" id="UP000275137">
    <property type="component" value="Unassembled WGS sequence"/>
</dbReference>
<dbReference type="EMBL" id="RJVP01000001">
    <property type="protein sequence ID" value="ROH88603.1"/>
    <property type="molecule type" value="Genomic_DNA"/>
</dbReference>
<feature type="region of interest" description="Disordered" evidence="8">
    <location>
        <begin position="1"/>
        <end position="60"/>
    </location>
</feature>
<evidence type="ECO:0000256" key="6">
    <source>
        <dbReference type="ARBA" id="ARBA00023236"/>
    </source>
</evidence>
<reference evidence="10 11" key="1">
    <citation type="submission" date="2018-10" db="EMBL/GenBank/DDBJ databases">
        <authorList>
            <person name="Chen W.-M."/>
        </authorList>
    </citation>
    <scope>NUCLEOTIDE SEQUENCE [LARGE SCALE GENOMIC DNA]</scope>
    <source>
        <strain evidence="10 11">H-5</strain>
    </source>
</reference>
<dbReference type="PANTHER" id="PTHR33516">
    <property type="entry name" value="LEXA REPRESSOR"/>
    <property type="match status" value="1"/>
</dbReference>
<organism evidence="10 11">
    <name type="scientific">Pseudomethylobacillus aquaticus</name>
    <dbReference type="NCBI Taxonomy" id="2676064"/>
    <lineage>
        <taxon>Bacteria</taxon>
        <taxon>Pseudomonadati</taxon>
        <taxon>Pseudomonadota</taxon>
        <taxon>Betaproteobacteria</taxon>
        <taxon>Nitrosomonadales</taxon>
        <taxon>Methylophilaceae</taxon>
        <taxon>Pseudomethylobacillus</taxon>
    </lineage>
</organism>
<evidence type="ECO:0000313" key="11">
    <source>
        <dbReference type="Proteomes" id="UP000275137"/>
    </source>
</evidence>
<dbReference type="InterPro" id="IPR015927">
    <property type="entry name" value="Peptidase_S24_S26A/B/C"/>
</dbReference>
<keyword evidence="5" id="KW-0234">DNA repair</keyword>
<dbReference type="Pfam" id="PF00717">
    <property type="entry name" value="Peptidase_S24"/>
    <property type="match status" value="1"/>
</dbReference>
<dbReference type="CDD" id="cd06529">
    <property type="entry name" value="S24_LexA-like"/>
    <property type="match status" value="1"/>
</dbReference>
<dbReference type="InterPro" id="IPR039418">
    <property type="entry name" value="LexA-like"/>
</dbReference>
<feature type="compositionally biased region" description="Polar residues" evidence="8">
    <location>
        <begin position="1"/>
        <end position="26"/>
    </location>
</feature>
<keyword evidence="11" id="KW-1185">Reference proteome</keyword>
<keyword evidence="4 7" id="KW-0068">Autocatalytic cleavage</keyword>
<dbReference type="NCBIfam" id="NF007621">
    <property type="entry name" value="PRK10276.1"/>
    <property type="match status" value="1"/>
</dbReference>
<dbReference type="Gene3D" id="2.10.109.10">
    <property type="entry name" value="Umud Fragment, subunit A"/>
    <property type="match status" value="1"/>
</dbReference>
<evidence type="ECO:0000256" key="8">
    <source>
        <dbReference type="SAM" id="MobiDB-lite"/>
    </source>
</evidence>
<evidence type="ECO:0000259" key="9">
    <source>
        <dbReference type="Pfam" id="PF00717"/>
    </source>
</evidence>
<keyword evidence="2" id="KW-0227">DNA damage</keyword>
<dbReference type="PRINTS" id="PR00726">
    <property type="entry name" value="LEXASERPTASE"/>
</dbReference>
<dbReference type="InterPro" id="IPR036286">
    <property type="entry name" value="LexA/Signal_pep-like_sf"/>
</dbReference>
<evidence type="ECO:0000256" key="7">
    <source>
        <dbReference type="RuleBase" id="RU003991"/>
    </source>
</evidence>
<name>A0A3N0V797_9PROT</name>
<keyword evidence="6" id="KW-0742">SOS response</keyword>
<evidence type="ECO:0000256" key="4">
    <source>
        <dbReference type="ARBA" id="ARBA00022813"/>
    </source>
</evidence>
<protein>
    <submittedName>
        <fullName evidence="10">Peptidase S24</fullName>
    </submittedName>
</protein>
<dbReference type="InterPro" id="IPR050077">
    <property type="entry name" value="LexA_repressor"/>
</dbReference>
<dbReference type="GO" id="GO:0006281">
    <property type="term" value="P:DNA repair"/>
    <property type="evidence" value="ECO:0007669"/>
    <property type="project" value="UniProtKB-KW"/>
</dbReference>
<dbReference type="GO" id="GO:0006355">
    <property type="term" value="P:regulation of DNA-templated transcription"/>
    <property type="evidence" value="ECO:0007669"/>
    <property type="project" value="InterPro"/>
</dbReference>
<dbReference type="AlphaFoldDB" id="A0A3N0V797"/>
<keyword evidence="3 7" id="KW-0378">Hydrolase</keyword>
<dbReference type="GO" id="GO:0003677">
    <property type="term" value="F:DNA binding"/>
    <property type="evidence" value="ECO:0007669"/>
    <property type="project" value="InterPro"/>
</dbReference>
<dbReference type="PANTHER" id="PTHR33516:SF2">
    <property type="entry name" value="LEXA REPRESSOR-RELATED"/>
    <property type="match status" value="1"/>
</dbReference>
<sequence length="233" mass="25063">MEHGSSQQAANPPTVSEHNSSEPTFSEDSENARKPNKAHGGARQGAGRKPDPMTEPSTVVRLPLSAVAPVRDFVTALKRKRQLNALDPVGDILQSVAPEQASRLALPLFSSKVSAGLPSPADNHVDKRLDTNEYLVERPGSTFFVTIQGRSMIDVGLMPGDKAVVDRSRVAAIGDIVMAMLDGEFTIKTLSRKKDGTLRLLPANSSGEYPAIDISPEASFEIWGVVTGSFRKF</sequence>
<accession>A0A3N0V797</accession>
<dbReference type="GO" id="GO:0009432">
    <property type="term" value="P:SOS response"/>
    <property type="evidence" value="ECO:0007669"/>
    <property type="project" value="UniProtKB-KW"/>
</dbReference>
<dbReference type="InterPro" id="IPR006197">
    <property type="entry name" value="Peptidase_S24_LexA"/>
</dbReference>
<evidence type="ECO:0000256" key="5">
    <source>
        <dbReference type="ARBA" id="ARBA00023204"/>
    </source>
</evidence>
<proteinExistence type="inferred from homology"/>
<dbReference type="GO" id="GO:0016787">
    <property type="term" value="F:hydrolase activity"/>
    <property type="evidence" value="ECO:0007669"/>
    <property type="project" value="UniProtKB-KW"/>
</dbReference>
<evidence type="ECO:0000313" key="10">
    <source>
        <dbReference type="EMBL" id="ROH88603.1"/>
    </source>
</evidence>
<feature type="domain" description="Peptidase S24/S26A/S26B/S26C" evidence="9">
    <location>
        <begin position="107"/>
        <end position="226"/>
    </location>
</feature>
<evidence type="ECO:0000256" key="3">
    <source>
        <dbReference type="ARBA" id="ARBA00022801"/>
    </source>
</evidence>
<evidence type="ECO:0000256" key="2">
    <source>
        <dbReference type="ARBA" id="ARBA00022763"/>
    </source>
</evidence>
<dbReference type="SUPFAM" id="SSF51306">
    <property type="entry name" value="LexA/Signal peptidase"/>
    <property type="match status" value="1"/>
</dbReference>
<comment type="caution">
    <text evidence="10">The sequence shown here is derived from an EMBL/GenBank/DDBJ whole genome shotgun (WGS) entry which is preliminary data.</text>
</comment>
<gene>
    <name evidence="10" type="ORF">ED236_02310</name>
</gene>